<dbReference type="EMBL" id="NGJU01000006">
    <property type="protein sequence ID" value="RST96626.1"/>
    <property type="molecule type" value="Genomic_DNA"/>
</dbReference>
<accession>A0A429ZSC4</accession>
<feature type="signal peptide" evidence="1">
    <location>
        <begin position="1"/>
        <end position="27"/>
    </location>
</feature>
<gene>
    <name evidence="2" type="ORF">CBF35_05180</name>
</gene>
<reference evidence="2 3" key="1">
    <citation type="submission" date="2017-05" db="EMBL/GenBank/DDBJ databases">
        <title>Vagococcus spp. assemblies.</title>
        <authorList>
            <person name="Gulvik C.A."/>
        </authorList>
    </citation>
    <scope>NUCLEOTIDE SEQUENCE [LARGE SCALE GENOMIC DNA]</scope>
    <source>
        <strain evidence="2 3">NCFB 2777</strain>
    </source>
</reference>
<name>A0A429ZSC4_9ENTE</name>
<feature type="chain" id="PRO_5039538026" description="Lipoprotein" evidence="1">
    <location>
        <begin position="28"/>
        <end position="152"/>
    </location>
</feature>
<organism evidence="2 3">
    <name type="scientific">Vagococcus salmoninarum</name>
    <dbReference type="NCBI Taxonomy" id="2739"/>
    <lineage>
        <taxon>Bacteria</taxon>
        <taxon>Bacillati</taxon>
        <taxon>Bacillota</taxon>
        <taxon>Bacilli</taxon>
        <taxon>Lactobacillales</taxon>
        <taxon>Enterococcaceae</taxon>
        <taxon>Vagococcus</taxon>
    </lineage>
</organism>
<evidence type="ECO:0008006" key="4">
    <source>
        <dbReference type="Google" id="ProtNLM"/>
    </source>
</evidence>
<protein>
    <recommendedName>
        <fullName evidence="4">Lipoprotein</fullName>
    </recommendedName>
</protein>
<comment type="caution">
    <text evidence="2">The sequence shown here is derived from an EMBL/GenBank/DDBJ whole genome shotgun (WGS) entry which is preliminary data.</text>
</comment>
<evidence type="ECO:0000313" key="2">
    <source>
        <dbReference type="EMBL" id="RST96626.1"/>
    </source>
</evidence>
<keyword evidence="1" id="KW-0732">Signal</keyword>
<evidence type="ECO:0000313" key="3">
    <source>
        <dbReference type="Proteomes" id="UP000287239"/>
    </source>
</evidence>
<evidence type="ECO:0000256" key="1">
    <source>
        <dbReference type="SAM" id="SignalP"/>
    </source>
</evidence>
<keyword evidence="3" id="KW-1185">Reference proteome</keyword>
<proteinExistence type="predicted"/>
<dbReference type="Proteomes" id="UP000287239">
    <property type="component" value="Unassembled WGS sequence"/>
</dbReference>
<dbReference type="PROSITE" id="PS51257">
    <property type="entry name" value="PROKAR_LIPOPROTEIN"/>
    <property type="match status" value="1"/>
</dbReference>
<sequence length="152" mass="17556">MKMSRGDLVKKKLLVAILLSFCLVTSACSDKSNSRDKKKDDKTRNTFTIEKDSKGEFITLAEKHIKELYQIDNLKLNTNPDILKVYGSPDEVNSETGEVYKNVINGITEFTYQDKVYKLTFLYSKTDDEHYKVLYLYSNYDTSKIIDVPLND</sequence>
<dbReference type="AlphaFoldDB" id="A0A429ZSC4"/>